<proteinExistence type="predicted"/>
<organism evidence="5 6">
    <name type="scientific">Frisingicoccus caecimuris</name>
    <dbReference type="NCBI Taxonomy" id="1796636"/>
    <lineage>
        <taxon>Bacteria</taxon>
        <taxon>Bacillati</taxon>
        <taxon>Bacillota</taxon>
        <taxon>Clostridia</taxon>
        <taxon>Lachnospirales</taxon>
        <taxon>Lachnospiraceae</taxon>
        <taxon>Frisingicoccus</taxon>
    </lineage>
</organism>
<comment type="caution">
    <text evidence="5">The sequence shown here is derived from an EMBL/GenBank/DDBJ whole genome shotgun (WGS) entry which is preliminary data.</text>
</comment>
<dbReference type="OrthoDB" id="9802264at2"/>
<evidence type="ECO:0000256" key="3">
    <source>
        <dbReference type="ARBA" id="ARBA00022840"/>
    </source>
</evidence>
<evidence type="ECO:0000313" key="5">
    <source>
        <dbReference type="EMBL" id="TCO84690.1"/>
    </source>
</evidence>
<keyword evidence="2" id="KW-0547">Nucleotide-binding</keyword>
<reference evidence="5 6" key="1">
    <citation type="submission" date="2019-03" db="EMBL/GenBank/DDBJ databases">
        <title>Genomic Encyclopedia of Type Strains, Phase IV (KMG-IV): sequencing the most valuable type-strain genomes for metagenomic binning, comparative biology and taxonomic classification.</title>
        <authorList>
            <person name="Goeker M."/>
        </authorList>
    </citation>
    <scope>NUCLEOTIDE SEQUENCE [LARGE SCALE GENOMIC DNA]</scope>
    <source>
        <strain evidence="5 6">DSM 28559</strain>
    </source>
</reference>
<dbReference type="Gene3D" id="3.40.50.300">
    <property type="entry name" value="P-loop containing nucleotide triphosphate hydrolases"/>
    <property type="match status" value="1"/>
</dbReference>
<name>A0A4R2LB67_9FIRM</name>
<evidence type="ECO:0000313" key="6">
    <source>
        <dbReference type="Proteomes" id="UP000295711"/>
    </source>
</evidence>
<dbReference type="GO" id="GO:0016887">
    <property type="term" value="F:ATP hydrolysis activity"/>
    <property type="evidence" value="ECO:0007669"/>
    <property type="project" value="InterPro"/>
</dbReference>
<dbReference type="RefSeq" id="WP_132091449.1">
    <property type="nucleotide sequence ID" value="NZ_JANKAQ010000021.1"/>
</dbReference>
<dbReference type="EMBL" id="SLXA01000006">
    <property type="protein sequence ID" value="TCO84690.1"/>
    <property type="molecule type" value="Genomic_DNA"/>
</dbReference>
<feature type="domain" description="ABC transporter" evidence="4">
    <location>
        <begin position="1"/>
        <end position="232"/>
    </location>
</feature>
<dbReference type="SUPFAM" id="SSF52540">
    <property type="entry name" value="P-loop containing nucleoside triphosphate hydrolases"/>
    <property type="match status" value="1"/>
</dbReference>
<keyword evidence="1" id="KW-0813">Transport</keyword>
<gene>
    <name evidence="5" type="ORF">EV212_106121</name>
</gene>
<dbReference type="InterPro" id="IPR017871">
    <property type="entry name" value="ABC_transporter-like_CS"/>
</dbReference>
<evidence type="ECO:0000256" key="2">
    <source>
        <dbReference type="ARBA" id="ARBA00022741"/>
    </source>
</evidence>
<protein>
    <submittedName>
        <fullName evidence="5">Molybdate transport system ATP-binding protein</fullName>
    </submittedName>
</protein>
<evidence type="ECO:0000259" key="4">
    <source>
        <dbReference type="PROSITE" id="PS50893"/>
    </source>
</evidence>
<dbReference type="InterPro" id="IPR003439">
    <property type="entry name" value="ABC_transporter-like_ATP-bd"/>
</dbReference>
<dbReference type="Pfam" id="PF00005">
    <property type="entry name" value="ABC_tran"/>
    <property type="match status" value="1"/>
</dbReference>
<keyword evidence="6" id="KW-1185">Reference proteome</keyword>
<dbReference type="GO" id="GO:0005524">
    <property type="term" value="F:ATP binding"/>
    <property type="evidence" value="ECO:0007669"/>
    <property type="project" value="UniProtKB-KW"/>
</dbReference>
<sequence>MSIEVLIKKDLGAFKLNIAFQSDSRRIGILGASGCGKSLTLKSIAGIERPDEGRIVVNGKTLFDSLERMNLKPQLRKVGYLFQNYALFPTMTVEQNIAAGLTGKRGEIMQRVGGIVEQFHLNGLEKRLPGELSGGQQQRVALARMLVCEPEVILLDEPFSALDVYLRDQMQRNLMEMLETYPGIVILVSHNRDEVYRMSEEMIVLKQGRLAGQGNTKWLFDEPGNITIARLTGCKNIAKVRPVDFGIYAEEWDMVLPIQGKAGMDIQAVAIRAHQFSMHKAEDKEGLVFSVLEPVVTEDLFEYNISFKTSIHASGRVDWKVSKDAWQYGRDKMPERLYLKKSDLHLLTE</sequence>
<dbReference type="PROSITE" id="PS50893">
    <property type="entry name" value="ABC_TRANSPORTER_2"/>
    <property type="match status" value="1"/>
</dbReference>
<dbReference type="PANTHER" id="PTHR42781:SF4">
    <property type="entry name" value="SPERMIDINE_PUTRESCINE IMPORT ATP-BINDING PROTEIN POTA"/>
    <property type="match status" value="1"/>
</dbReference>
<keyword evidence="3 5" id="KW-0067">ATP-binding</keyword>
<dbReference type="InterPro" id="IPR003593">
    <property type="entry name" value="AAA+_ATPase"/>
</dbReference>
<dbReference type="AlphaFoldDB" id="A0A4R2LB67"/>
<dbReference type="PANTHER" id="PTHR42781">
    <property type="entry name" value="SPERMIDINE/PUTRESCINE IMPORT ATP-BINDING PROTEIN POTA"/>
    <property type="match status" value="1"/>
</dbReference>
<dbReference type="SMART" id="SM00382">
    <property type="entry name" value="AAA"/>
    <property type="match status" value="1"/>
</dbReference>
<dbReference type="InterPro" id="IPR027417">
    <property type="entry name" value="P-loop_NTPase"/>
</dbReference>
<accession>A0A4R2LB67</accession>
<dbReference type="PROSITE" id="PS00211">
    <property type="entry name" value="ABC_TRANSPORTER_1"/>
    <property type="match status" value="1"/>
</dbReference>
<dbReference type="Proteomes" id="UP000295711">
    <property type="component" value="Unassembled WGS sequence"/>
</dbReference>
<dbReference type="InterPro" id="IPR050093">
    <property type="entry name" value="ABC_SmlMolc_Importer"/>
</dbReference>
<evidence type="ECO:0000256" key="1">
    <source>
        <dbReference type="ARBA" id="ARBA00022448"/>
    </source>
</evidence>